<dbReference type="Proteomes" id="UP001597460">
    <property type="component" value="Unassembled WGS sequence"/>
</dbReference>
<dbReference type="Pfam" id="PF08241">
    <property type="entry name" value="Methyltransf_11"/>
    <property type="match status" value="1"/>
</dbReference>
<keyword evidence="2" id="KW-0489">Methyltransferase</keyword>
<dbReference type="SUPFAM" id="SSF53335">
    <property type="entry name" value="S-adenosyl-L-methionine-dependent methyltransferases"/>
    <property type="match status" value="1"/>
</dbReference>
<dbReference type="GO" id="GO:0032259">
    <property type="term" value="P:methylation"/>
    <property type="evidence" value="ECO:0007669"/>
    <property type="project" value="UniProtKB-KW"/>
</dbReference>
<dbReference type="InterPro" id="IPR013216">
    <property type="entry name" value="Methyltransf_11"/>
</dbReference>
<protein>
    <submittedName>
        <fullName evidence="2">Class I SAM-dependent methyltransferase</fullName>
        <ecNumber evidence="2">2.1.1.-</ecNumber>
    </submittedName>
</protein>
<reference evidence="3" key="1">
    <citation type="journal article" date="2019" name="Int. J. Syst. Evol. Microbiol.">
        <title>The Global Catalogue of Microorganisms (GCM) 10K type strain sequencing project: providing services to taxonomists for standard genome sequencing and annotation.</title>
        <authorList>
            <consortium name="The Broad Institute Genomics Platform"/>
            <consortium name="The Broad Institute Genome Sequencing Center for Infectious Disease"/>
            <person name="Wu L."/>
            <person name="Ma J."/>
        </authorList>
    </citation>
    <scope>NUCLEOTIDE SEQUENCE [LARGE SCALE GENOMIC DNA]</scope>
    <source>
        <strain evidence="3">KCTC 52042</strain>
    </source>
</reference>
<name>A0ABW5JMC5_9BACT</name>
<dbReference type="PANTHER" id="PTHR45036:SF1">
    <property type="entry name" value="METHYLTRANSFERASE LIKE 7A"/>
    <property type="match status" value="1"/>
</dbReference>
<gene>
    <name evidence="2" type="ORF">ACFSVN_09755</name>
</gene>
<dbReference type="PANTHER" id="PTHR45036">
    <property type="entry name" value="METHYLTRANSFERASE LIKE 7B"/>
    <property type="match status" value="1"/>
</dbReference>
<dbReference type="EMBL" id="JBHULI010000024">
    <property type="protein sequence ID" value="MFD2532729.1"/>
    <property type="molecule type" value="Genomic_DNA"/>
</dbReference>
<dbReference type="EC" id="2.1.1.-" evidence="2"/>
<evidence type="ECO:0000259" key="1">
    <source>
        <dbReference type="Pfam" id="PF08241"/>
    </source>
</evidence>
<proteinExistence type="predicted"/>
<dbReference type="CDD" id="cd02440">
    <property type="entry name" value="AdoMet_MTases"/>
    <property type="match status" value="1"/>
</dbReference>
<evidence type="ECO:0000313" key="3">
    <source>
        <dbReference type="Proteomes" id="UP001597460"/>
    </source>
</evidence>
<dbReference type="RefSeq" id="WP_390301680.1">
    <property type="nucleotide sequence ID" value="NZ_JBHULI010000024.1"/>
</dbReference>
<dbReference type="GO" id="GO:0008168">
    <property type="term" value="F:methyltransferase activity"/>
    <property type="evidence" value="ECO:0007669"/>
    <property type="project" value="UniProtKB-KW"/>
</dbReference>
<comment type="caution">
    <text evidence="2">The sequence shown here is derived from an EMBL/GenBank/DDBJ whole genome shotgun (WGS) entry which is preliminary data.</text>
</comment>
<keyword evidence="2" id="KW-0808">Transferase</keyword>
<dbReference type="InterPro" id="IPR052356">
    <property type="entry name" value="Thiol_S-MT"/>
</dbReference>
<keyword evidence="3" id="KW-1185">Reference proteome</keyword>
<accession>A0ABW5JMC5</accession>
<sequence>MIQKINEWFFLMVDRYMHTHYGERKQKLLEGHADTLVEIGAGYGANFRYLRPGTKVIVIEPKSSFNELLRRRAKYYGVEVEIHNYGAGTMNLKDESVDMVFGSMVLCSVENQVKVIFEIKRVLKEEGKFVFLEHVKAERDTWICKVQHLVKKPWKWFFDGCNVNRNTGKVIQNAHFRKVEIQEFNSRTLFVPIIPHVCGVAVK</sequence>
<feature type="domain" description="Methyltransferase type 11" evidence="1">
    <location>
        <begin position="37"/>
        <end position="131"/>
    </location>
</feature>
<dbReference type="InterPro" id="IPR029063">
    <property type="entry name" value="SAM-dependent_MTases_sf"/>
</dbReference>
<evidence type="ECO:0000313" key="2">
    <source>
        <dbReference type="EMBL" id="MFD2532729.1"/>
    </source>
</evidence>
<dbReference type="Gene3D" id="3.40.50.150">
    <property type="entry name" value="Vaccinia Virus protein VP39"/>
    <property type="match status" value="1"/>
</dbReference>
<organism evidence="2 3">
    <name type="scientific">Gracilimonas halophila</name>
    <dbReference type="NCBI Taxonomy" id="1834464"/>
    <lineage>
        <taxon>Bacteria</taxon>
        <taxon>Pseudomonadati</taxon>
        <taxon>Balneolota</taxon>
        <taxon>Balneolia</taxon>
        <taxon>Balneolales</taxon>
        <taxon>Balneolaceae</taxon>
        <taxon>Gracilimonas</taxon>
    </lineage>
</organism>